<gene>
    <name evidence="1" type="ORF">G3M99_17560</name>
</gene>
<protein>
    <submittedName>
        <fullName evidence="1">Uncharacterized protein</fullName>
    </submittedName>
</protein>
<evidence type="ECO:0000313" key="1">
    <source>
        <dbReference type="EMBL" id="NEU06612.1"/>
    </source>
</evidence>
<dbReference type="Proteomes" id="UP000481872">
    <property type="component" value="Unassembled WGS sequence"/>
</dbReference>
<reference evidence="1 2" key="1">
    <citation type="submission" date="2020-02" db="EMBL/GenBank/DDBJ databases">
        <title>Genome assembly of a novel Clostridium senegalense strain.</title>
        <authorList>
            <person name="Gupta T.B."/>
            <person name="Jauregui R."/>
            <person name="Maclean P."/>
            <person name="Nawarathana A."/>
            <person name="Brightwell G."/>
        </authorList>
    </citation>
    <scope>NUCLEOTIDE SEQUENCE [LARGE SCALE GENOMIC DNA]</scope>
    <source>
        <strain evidence="1 2">AGRFS4</strain>
    </source>
</reference>
<evidence type="ECO:0000313" key="2">
    <source>
        <dbReference type="Proteomes" id="UP000481872"/>
    </source>
</evidence>
<keyword evidence="2" id="KW-1185">Reference proteome</keyword>
<comment type="caution">
    <text evidence="1">The sequence shown here is derived from an EMBL/GenBank/DDBJ whole genome shotgun (WGS) entry which is preliminary data.</text>
</comment>
<dbReference type="AlphaFoldDB" id="A0A6M0HA84"/>
<organism evidence="1 2">
    <name type="scientific">Clostridium senegalense</name>
    <dbReference type="NCBI Taxonomy" id="1465809"/>
    <lineage>
        <taxon>Bacteria</taxon>
        <taxon>Bacillati</taxon>
        <taxon>Bacillota</taxon>
        <taxon>Clostridia</taxon>
        <taxon>Eubacteriales</taxon>
        <taxon>Clostridiaceae</taxon>
        <taxon>Clostridium</taxon>
    </lineage>
</organism>
<proteinExistence type="predicted"/>
<accession>A0A6M0HA84</accession>
<name>A0A6M0HA84_9CLOT</name>
<dbReference type="RefSeq" id="WP_199870933.1">
    <property type="nucleotide sequence ID" value="NZ_JAAGPU010000055.1"/>
</dbReference>
<dbReference type="EMBL" id="JAAGPU010000055">
    <property type="protein sequence ID" value="NEU06612.1"/>
    <property type="molecule type" value="Genomic_DNA"/>
</dbReference>
<sequence>MRFILLLALILFGGLIIYSYNLTLKLNKESTRLRVLAKINNELKGKLKAFEKESGSVEVSYIPISSYHGKTINKTELYIAPIINMPKLRDLEKDTNLEILDCCEVYNIIWYEVKVIIPGENKNTKGFIKEKDIKTLQVVENNIYPYKA</sequence>